<protein>
    <recommendedName>
        <fullName evidence="1">Tudor domain-containing protein</fullName>
    </recommendedName>
</protein>
<dbReference type="PANTHER" id="PTHR22948">
    <property type="entry name" value="TUDOR DOMAIN CONTAINING PROTEIN"/>
    <property type="match status" value="1"/>
</dbReference>
<dbReference type="AlphaFoldDB" id="A0A3P9MJD3"/>
<dbReference type="InterPro" id="IPR041966">
    <property type="entry name" value="LOTUS-like"/>
</dbReference>
<dbReference type="InterPro" id="IPR002999">
    <property type="entry name" value="Tudor"/>
</dbReference>
<reference evidence="2 3" key="2">
    <citation type="submission" date="2017-04" db="EMBL/GenBank/DDBJ databases">
        <title>CpG methylation of centromeres and impact of large insertions on vertebrate speciation.</title>
        <authorList>
            <person name="Ichikawa K."/>
            <person name="Yoshimura J."/>
            <person name="Morishita S."/>
        </authorList>
    </citation>
    <scope>NUCLEOTIDE SEQUENCE</scope>
    <source>
        <strain evidence="2 3">HNI</strain>
    </source>
</reference>
<dbReference type="Ensembl" id="ENSORLT00020026559.1">
    <property type="protein sequence ID" value="ENSORLP00020033063.1"/>
    <property type="gene ID" value="ENSORLG00020018897.1"/>
</dbReference>
<dbReference type="PANTHER" id="PTHR22948:SF14">
    <property type="entry name" value="TUDOR DOMAIN-CONTAINING PROTEIN 7"/>
    <property type="match status" value="1"/>
</dbReference>
<accession>A0A3P9MJD3</accession>
<organism evidence="2 3">
    <name type="scientific">Oryzias latipes</name>
    <name type="common">Japanese rice fish</name>
    <name type="synonym">Japanese killifish</name>
    <dbReference type="NCBI Taxonomy" id="8090"/>
    <lineage>
        <taxon>Eukaryota</taxon>
        <taxon>Metazoa</taxon>
        <taxon>Chordata</taxon>
        <taxon>Craniata</taxon>
        <taxon>Vertebrata</taxon>
        <taxon>Euteleostomi</taxon>
        <taxon>Actinopterygii</taxon>
        <taxon>Neopterygii</taxon>
        <taxon>Teleostei</taxon>
        <taxon>Neoteleostei</taxon>
        <taxon>Acanthomorphata</taxon>
        <taxon>Ovalentaria</taxon>
        <taxon>Atherinomorphae</taxon>
        <taxon>Beloniformes</taxon>
        <taxon>Adrianichthyidae</taxon>
        <taxon>Oryziinae</taxon>
        <taxon>Oryzias</taxon>
    </lineage>
</organism>
<evidence type="ECO:0000313" key="2">
    <source>
        <dbReference type="Ensembl" id="ENSORLP00020033063.1"/>
    </source>
</evidence>
<reference evidence="2" key="4">
    <citation type="submission" date="2025-09" db="UniProtKB">
        <authorList>
            <consortium name="Ensembl"/>
        </authorList>
    </citation>
    <scope>IDENTIFICATION</scope>
    <source>
        <strain evidence="2">HNI</strain>
    </source>
</reference>
<dbReference type="Gene3D" id="3.30.420.610">
    <property type="entry name" value="LOTUS domain-like"/>
    <property type="match status" value="1"/>
</dbReference>
<reference evidence="2" key="3">
    <citation type="submission" date="2025-08" db="UniProtKB">
        <authorList>
            <consortium name="Ensembl"/>
        </authorList>
    </citation>
    <scope>IDENTIFICATION</scope>
    <source>
        <strain evidence="2">HNI</strain>
    </source>
</reference>
<dbReference type="Pfam" id="PF00567">
    <property type="entry name" value="TUDOR"/>
    <property type="match status" value="2"/>
</dbReference>
<dbReference type="Gene3D" id="2.40.50.90">
    <property type="match status" value="2"/>
</dbReference>
<dbReference type="SUPFAM" id="SSF63748">
    <property type="entry name" value="Tudor/PWWP/MBT"/>
    <property type="match status" value="2"/>
</dbReference>
<dbReference type="PROSITE" id="PS50304">
    <property type="entry name" value="TUDOR"/>
    <property type="match status" value="1"/>
</dbReference>
<sequence length="621" mass="71573">QTLPGRGCSSLNDITNPLVFMDWEGLVLREQVYRGILRNAEMDHNTTLDCFKVQKNMRQLLKKYSNGLWMSKLTEVYREMFHQELHPQALTDLEKWTHICFVSCCHFSVLEPTQRHFSVVEPMKVWSYVHTGHVVKSTSGLLMTSIALACVSGHPQIQGGCCIFNLKFCLPRLKSFFFLQSLPFMSSQLEKAASENRADRVIYPLLLSQLKTLNNPVFVRCEFFILFRCLFSYNSHHISNILKGVKSTRWFHVRLCFLKVNVLYQDVCVSNVCADGTLYCRLPSPGAFRLTRMLEEIDHRFPLLVSQPFIGKFCLARFRGMWARAEITNMFGDMMMEVLFIDFAVPVTVGLAGLREIPPPFLKDFGFIPPQAVKCRLAEVDAPAMDWSPEAIVWLREKVLEAESCKVKVTLINKRELTQILTFLPEPQPKQEKTPGQNMDVFVVVACHPGYFVVQPWRDLDHLETLMRRMSLFYHQREAGGTVTHAQTGDVCAAKINEWYRVQVKRVLANGFVSVYELDYGQLELVQKSLIQPLVEQFRQLPFQAVPAQLAGVTQHQWSEAASMLFRNRVERRALVAQVESVQDVLEVKGEPWRRKLTVYLVDTTLEDEDLWIHCFMADIE</sequence>
<dbReference type="SMART" id="SM00333">
    <property type="entry name" value="TUDOR"/>
    <property type="match status" value="2"/>
</dbReference>
<dbReference type="InterPro" id="IPR035437">
    <property type="entry name" value="SNase_OB-fold_sf"/>
</dbReference>
<dbReference type="Proteomes" id="UP000265180">
    <property type="component" value="Chromosome 1"/>
</dbReference>
<feature type="domain" description="Tudor" evidence="1">
    <location>
        <begin position="307"/>
        <end position="364"/>
    </location>
</feature>
<dbReference type="InterPro" id="IPR050621">
    <property type="entry name" value="Tudor_domain_containing"/>
</dbReference>
<proteinExistence type="predicted"/>
<evidence type="ECO:0000259" key="1">
    <source>
        <dbReference type="PROSITE" id="PS50304"/>
    </source>
</evidence>
<reference key="1">
    <citation type="journal article" date="2007" name="Nature">
        <title>The medaka draft genome and insights into vertebrate genome evolution.</title>
        <authorList>
            <person name="Kasahara M."/>
            <person name="Naruse K."/>
            <person name="Sasaki S."/>
            <person name="Nakatani Y."/>
            <person name="Qu W."/>
            <person name="Ahsan B."/>
            <person name="Yamada T."/>
            <person name="Nagayasu Y."/>
            <person name="Doi K."/>
            <person name="Kasai Y."/>
            <person name="Jindo T."/>
            <person name="Kobayashi D."/>
            <person name="Shimada A."/>
            <person name="Toyoda A."/>
            <person name="Kuroki Y."/>
            <person name="Fujiyama A."/>
            <person name="Sasaki T."/>
            <person name="Shimizu A."/>
            <person name="Asakawa S."/>
            <person name="Shimizu N."/>
            <person name="Hashimoto S."/>
            <person name="Yang J."/>
            <person name="Lee Y."/>
            <person name="Matsushima K."/>
            <person name="Sugano S."/>
            <person name="Sakaizumi M."/>
            <person name="Narita T."/>
            <person name="Ohishi K."/>
            <person name="Haga S."/>
            <person name="Ohta F."/>
            <person name="Nomoto H."/>
            <person name="Nogata K."/>
            <person name="Morishita T."/>
            <person name="Endo T."/>
            <person name="Shin-I T."/>
            <person name="Takeda H."/>
            <person name="Morishita S."/>
            <person name="Kohara Y."/>
        </authorList>
    </citation>
    <scope>NUCLEOTIDE SEQUENCE [LARGE SCALE GENOMIC DNA]</scope>
    <source>
        <strain>Hd-rR</strain>
    </source>
</reference>
<evidence type="ECO:0000313" key="3">
    <source>
        <dbReference type="Proteomes" id="UP000265180"/>
    </source>
</evidence>
<name>A0A3P9MJD3_ORYLA</name>
<dbReference type="Gene3D" id="2.30.30.140">
    <property type="match status" value="2"/>
</dbReference>